<comment type="caution">
    <text evidence="1">The sequence shown here is derived from an EMBL/GenBank/DDBJ whole genome shotgun (WGS) entry which is preliminary data.</text>
</comment>
<accession>A0ABR1B2X9</accession>
<sequence>MGHIAADIKLISKSNVVRISSDKKQREYKYLGYNNWKQNTDVTHGLSIMNLCVEPVAPREWLDDKWRKVPEGKDESSVEAVKESEVVREEENGFLGEVKRSEIDHNEN</sequence>
<gene>
    <name evidence="1" type="ORF">RUM44_004457</name>
</gene>
<name>A0ABR1B2X9_POLSC</name>
<evidence type="ECO:0000313" key="1">
    <source>
        <dbReference type="EMBL" id="KAK6633850.1"/>
    </source>
</evidence>
<dbReference type="EMBL" id="JAWJWF010000004">
    <property type="protein sequence ID" value="KAK6633850.1"/>
    <property type="molecule type" value="Genomic_DNA"/>
</dbReference>
<protein>
    <submittedName>
        <fullName evidence="1">Uncharacterized protein</fullName>
    </submittedName>
</protein>
<dbReference type="Proteomes" id="UP001359485">
    <property type="component" value="Unassembled WGS sequence"/>
</dbReference>
<keyword evidence="2" id="KW-1185">Reference proteome</keyword>
<reference evidence="1 2" key="1">
    <citation type="submission" date="2023-09" db="EMBL/GenBank/DDBJ databases">
        <title>Genomes of two closely related lineages of the louse Polyplax serrata with different host specificities.</title>
        <authorList>
            <person name="Martinu J."/>
            <person name="Tarabai H."/>
            <person name="Stefka J."/>
            <person name="Hypsa V."/>
        </authorList>
    </citation>
    <scope>NUCLEOTIDE SEQUENCE [LARGE SCALE GENOMIC DNA]</scope>
    <source>
        <strain evidence="1">98ZLc_SE</strain>
    </source>
</reference>
<proteinExistence type="predicted"/>
<evidence type="ECO:0000313" key="2">
    <source>
        <dbReference type="Proteomes" id="UP001359485"/>
    </source>
</evidence>
<organism evidence="1 2">
    <name type="scientific">Polyplax serrata</name>
    <name type="common">Common mouse louse</name>
    <dbReference type="NCBI Taxonomy" id="468196"/>
    <lineage>
        <taxon>Eukaryota</taxon>
        <taxon>Metazoa</taxon>
        <taxon>Ecdysozoa</taxon>
        <taxon>Arthropoda</taxon>
        <taxon>Hexapoda</taxon>
        <taxon>Insecta</taxon>
        <taxon>Pterygota</taxon>
        <taxon>Neoptera</taxon>
        <taxon>Paraneoptera</taxon>
        <taxon>Psocodea</taxon>
        <taxon>Troctomorpha</taxon>
        <taxon>Phthiraptera</taxon>
        <taxon>Anoplura</taxon>
        <taxon>Polyplacidae</taxon>
        <taxon>Polyplax</taxon>
    </lineage>
</organism>